<keyword evidence="2" id="KW-1185">Reference proteome</keyword>
<dbReference type="Gramene" id="QL12p028187:mrna">
    <property type="protein sequence ID" value="QL12p028187:mrna"/>
    <property type="gene ID" value="QL12p028187"/>
</dbReference>
<evidence type="ECO:0008006" key="3">
    <source>
        <dbReference type="Google" id="ProtNLM"/>
    </source>
</evidence>
<dbReference type="AlphaFoldDB" id="A0A7N2N4N0"/>
<evidence type="ECO:0000313" key="1">
    <source>
        <dbReference type="EnsemblPlants" id="QL12p028187:mrna"/>
    </source>
</evidence>
<dbReference type="EnsemblPlants" id="QL12p028187:mrna">
    <property type="protein sequence ID" value="QL12p028187:mrna"/>
    <property type="gene ID" value="QL12p028187"/>
</dbReference>
<name>A0A7N2N4N0_QUELO</name>
<organism evidence="1 2">
    <name type="scientific">Quercus lobata</name>
    <name type="common">Valley oak</name>
    <dbReference type="NCBI Taxonomy" id="97700"/>
    <lineage>
        <taxon>Eukaryota</taxon>
        <taxon>Viridiplantae</taxon>
        <taxon>Streptophyta</taxon>
        <taxon>Embryophyta</taxon>
        <taxon>Tracheophyta</taxon>
        <taxon>Spermatophyta</taxon>
        <taxon>Magnoliopsida</taxon>
        <taxon>eudicotyledons</taxon>
        <taxon>Gunneridae</taxon>
        <taxon>Pentapetalae</taxon>
        <taxon>rosids</taxon>
        <taxon>fabids</taxon>
        <taxon>Fagales</taxon>
        <taxon>Fagaceae</taxon>
        <taxon>Quercus</taxon>
    </lineage>
</organism>
<evidence type="ECO:0000313" key="2">
    <source>
        <dbReference type="Proteomes" id="UP000594261"/>
    </source>
</evidence>
<proteinExistence type="predicted"/>
<sequence>MEGSYKAKLLGEIPGAYEQAFEFDREMDTGVESDDDISDLSRVSKLDCVSLRKDFFLVIFSLKEDYVNVLKVAIWIWLLELPIKYYEPSALREIGEAIGRF</sequence>
<reference evidence="1" key="2">
    <citation type="submission" date="2021-01" db="UniProtKB">
        <authorList>
            <consortium name="EnsemblPlants"/>
        </authorList>
    </citation>
    <scope>IDENTIFICATION</scope>
</reference>
<accession>A0A7N2N4N0</accession>
<reference evidence="1 2" key="1">
    <citation type="journal article" date="2016" name="G3 (Bethesda)">
        <title>First Draft Assembly and Annotation of the Genome of a California Endemic Oak Quercus lobata Nee (Fagaceae).</title>
        <authorList>
            <person name="Sork V.L."/>
            <person name="Fitz-Gibbon S.T."/>
            <person name="Puiu D."/>
            <person name="Crepeau M."/>
            <person name="Gugger P.F."/>
            <person name="Sherman R."/>
            <person name="Stevens K."/>
            <person name="Langley C.H."/>
            <person name="Pellegrini M."/>
            <person name="Salzberg S.L."/>
        </authorList>
    </citation>
    <scope>NUCLEOTIDE SEQUENCE [LARGE SCALE GENOMIC DNA]</scope>
    <source>
        <strain evidence="1 2">cv. SW786</strain>
    </source>
</reference>
<protein>
    <recommendedName>
        <fullName evidence="3">DUF4283 domain-containing protein</fullName>
    </recommendedName>
</protein>
<dbReference type="Proteomes" id="UP000594261">
    <property type="component" value="Chromosome 12"/>
</dbReference>
<dbReference type="InParanoid" id="A0A7N2N4N0"/>
<dbReference type="EMBL" id="LRBV02000012">
    <property type="status" value="NOT_ANNOTATED_CDS"/>
    <property type="molecule type" value="Genomic_DNA"/>
</dbReference>